<dbReference type="EMBL" id="LPUR01000016">
    <property type="protein sequence ID" value="KXH81116.1"/>
    <property type="molecule type" value="Genomic_DNA"/>
</dbReference>
<name>A0A135W899_9FLAO</name>
<sequence>MKNLKLKLNATSAQALNRSKLKSINGGVAAGACDNWGSSEFSTCFNCCLGYYQAQTDEPMGPAPYELCDSFCGGTPVVIHP</sequence>
<evidence type="ECO:0000313" key="2">
    <source>
        <dbReference type="Proteomes" id="UP000070513"/>
    </source>
</evidence>
<comment type="caution">
    <text evidence="1">The sequence shown here is derived from an EMBL/GenBank/DDBJ whole genome shotgun (WGS) entry which is preliminary data.</text>
</comment>
<gene>
    <name evidence="1" type="ORF">AU378_15445</name>
</gene>
<dbReference type="OrthoDB" id="1262362at2"/>
<dbReference type="PROSITE" id="PS51257">
    <property type="entry name" value="PROKAR_LIPOPROTEIN"/>
    <property type="match status" value="1"/>
</dbReference>
<accession>A0A135W899</accession>
<dbReference type="Proteomes" id="UP000070513">
    <property type="component" value="Unassembled WGS sequence"/>
</dbReference>
<reference evidence="1 2" key="2">
    <citation type="journal article" date="2016" name="Genome Announc.">
        <title>Draft Genome Sequence of a Biocontrol Rhizobacterium, Chryseobacterium kwangjuense Strain KJ1R5, Isolated from Pepper (Capsicum annuum).</title>
        <authorList>
            <person name="Jeong J.J."/>
            <person name="Park H."/>
            <person name="Park B.H."/>
            <person name="Mannaa M."/>
            <person name="Sang M.K."/>
            <person name="Choi I.G."/>
            <person name="Kim K.D."/>
        </authorList>
    </citation>
    <scope>NUCLEOTIDE SEQUENCE [LARGE SCALE GENOMIC DNA]</scope>
    <source>
        <strain evidence="1 2">KJ1R5</strain>
    </source>
</reference>
<reference evidence="2" key="1">
    <citation type="submission" date="2015-12" db="EMBL/GenBank/DDBJ databases">
        <title>Genome sequence of a biocontrol rhizobacterium Chryseobacterium kwangjuense strain KJ1R5 isolated from pepper (Capsicum annuum L.).</title>
        <authorList>
            <person name="Jeong J.-J."/>
            <person name="Park H."/>
            <person name="Mannaa M."/>
            <person name="Sang M.K."/>
            <person name="Choi I.-G."/>
            <person name="Kim K.D."/>
        </authorList>
    </citation>
    <scope>NUCLEOTIDE SEQUENCE [LARGE SCALE GENOMIC DNA]</scope>
    <source>
        <strain evidence="2">KJ1R5</strain>
    </source>
</reference>
<dbReference type="AlphaFoldDB" id="A0A135W899"/>
<proteinExistence type="predicted"/>
<evidence type="ECO:0000313" key="1">
    <source>
        <dbReference type="EMBL" id="KXH81116.1"/>
    </source>
</evidence>
<organism evidence="1 2">
    <name type="scientific">Chryseobacterium kwangjuense</name>
    <dbReference type="NCBI Taxonomy" id="267125"/>
    <lineage>
        <taxon>Bacteria</taxon>
        <taxon>Pseudomonadati</taxon>
        <taxon>Bacteroidota</taxon>
        <taxon>Flavobacteriia</taxon>
        <taxon>Flavobacteriales</taxon>
        <taxon>Weeksellaceae</taxon>
        <taxon>Chryseobacterium group</taxon>
        <taxon>Chryseobacterium</taxon>
    </lineage>
</organism>
<dbReference type="RefSeq" id="WP_062652297.1">
    <property type="nucleotide sequence ID" value="NZ_LPUR01000016.1"/>
</dbReference>
<protein>
    <submittedName>
        <fullName evidence="1">Uncharacterized protein</fullName>
    </submittedName>
</protein>